<proteinExistence type="predicted"/>
<dbReference type="SUPFAM" id="SSF48403">
    <property type="entry name" value="Ankyrin repeat"/>
    <property type="match status" value="1"/>
</dbReference>
<evidence type="ECO:0000313" key="6">
    <source>
        <dbReference type="Proteomes" id="UP000654370"/>
    </source>
</evidence>
<keyword evidence="1" id="KW-0677">Repeat</keyword>
<dbReference type="PANTHER" id="PTHR24193">
    <property type="entry name" value="ANKYRIN REPEAT PROTEIN"/>
    <property type="match status" value="1"/>
</dbReference>
<feature type="repeat" description="ANK" evidence="3">
    <location>
        <begin position="66"/>
        <end position="99"/>
    </location>
</feature>
<feature type="compositionally biased region" description="Basic residues" evidence="4">
    <location>
        <begin position="193"/>
        <end position="205"/>
    </location>
</feature>
<dbReference type="PROSITE" id="PS50297">
    <property type="entry name" value="ANK_REP_REGION"/>
    <property type="match status" value="2"/>
</dbReference>
<feature type="region of interest" description="Disordered" evidence="4">
    <location>
        <begin position="1"/>
        <end position="38"/>
    </location>
</feature>
<feature type="repeat" description="ANK" evidence="3">
    <location>
        <begin position="115"/>
        <end position="147"/>
    </location>
</feature>
<dbReference type="PROSITE" id="PS50088">
    <property type="entry name" value="ANK_REPEAT"/>
    <property type="match status" value="3"/>
</dbReference>
<feature type="region of interest" description="Disordered" evidence="4">
    <location>
        <begin position="495"/>
        <end position="520"/>
    </location>
</feature>
<dbReference type="InterPro" id="IPR050663">
    <property type="entry name" value="Ankyrin-SOCS_Box"/>
</dbReference>
<dbReference type="GO" id="GO:0045944">
    <property type="term" value="P:positive regulation of transcription by RNA polymerase II"/>
    <property type="evidence" value="ECO:0007669"/>
    <property type="project" value="TreeGrafter"/>
</dbReference>
<dbReference type="SMART" id="SM00248">
    <property type="entry name" value="ANK"/>
    <property type="match status" value="4"/>
</dbReference>
<dbReference type="GO" id="GO:0005634">
    <property type="term" value="C:nucleus"/>
    <property type="evidence" value="ECO:0007669"/>
    <property type="project" value="TreeGrafter"/>
</dbReference>
<evidence type="ECO:0000256" key="1">
    <source>
        <dbReference type="ARBA" id="ARBA00022737"/>
    </source>
</evidence>
<dbReference type="Proteomes" id="UP000654370">
    <property type="component" value="Unassembled WGS sequence"/>
</dbReference>
<dbReference type="Gene3D" id="1.25.40.20">
    <property type="entry name" value="Ankyrin repeat-containing domain"/>
    <property type="match status" value="2"/>
</dbReference>
<comment type="caution">
    <text evidence="5">The sequence shown here is derived from an EMBL/GenBank/DDBJ whole genome shotgun (WGS) entry which is preliminary data.</text>
</comment>
<dbReference type="InterPro" id="IPR002110">
    <property type="entry name" value="Ankyrin_rpt"/>
</dbReference>
<evidence type="ECO:0000256" key="4">
    <source>
        <dbReference type="SAM" id="MobiDB-lite"/>
    </source>
</evidence>
<feature type="compositionally biased region" description="Polar residues" evidence="4">
    <location>
        <begin position="215"/>
        <end position="230"/>
    </location>
</feature>
<evidence type="ECO:0000256" key="2">
    <source>
        <dbReference type="ARBA" id="ARBA00023043"/>
    </source>
</evidence>
<keyword evidence="2 3" id="KW-0040">ANK repeat</keyword>
<feature type="compositionally biased region" description="Polar residues" evidence="4">
    <location>
        <begin position="511"/>
        <end position="520"/>
    </location>
</feature>
<protein>
    <recommendedName>
        <fullName evidence="7">Ankyrin</fullName>
    </recommendedName>
</protein>
<keyword evidence="6" id="KW-1185">Reference proteome</keyword>
<organism evidence="5 6">
    <name type="scientific">Mortierella isabellina</name>
    <name type="common">Filamentous fungus</name>
    <name type="synonym">Umbelopsis isabellina</name>
    <dbReference type="NCBI Taxonomy" id="91625"/>
    <lineage>
        <taxon>Eukaryota</taxon>
        <taxon>Fungi</taxon>
        <taxon>Fungi incertae sedis</taxon>
        <taxon>Mucoromycota</taxon>
        <taxon>Mucoromycotina</taxon>
        <taxon>Umbelopsidomycetes</taxon>
        <taxon>Umbelopsidales</taxon>
        <taxon>Umbelopsidaceae</taxon>
        <taxon>Umbelopsis</taxon>
    </lineage>
</organism>
<feature type="region of interest" description="Disordered" evidence="4">
    <location>
        <begin position="248"/>
        <end position="293"/>
    </location>
</feature>
<evidence type="ECO:0008006" key="7">
    <source>
        <dbReference type="Google" id="ProtNLM"/>
    </source>
</evidence>
<reference evidence="5" key="1">
    <citation type="submission" date="2020-12" db="EMBL/GenBank/DDBJ databases">
        <title>Metabolic potential, ecology and presence of endohyphal bacteria is reflected in genomic diversity of Mucoromycotina.</title>
        <authorList>
            <person name="Muszewska A."/>
            <person name="Okrasinska A."/>
            <person name="Steczkiewicz K."/>
            <person name="Drgas O."/>
            <person name="Orlowska M."/>
            <person name="Perlinska-Lenart U."/>
            <person name="Aleksandrzak-Piekarczyk T."/>
            <person name="Szatraj K."/>
            <person name="Zielenkiewicz U."/>
            <person name="Pilsyk S."/>
            <person name="Malc E."/>
            <person name="Mieczkowski P."/>
            <person name="Kruszewska J.S."/>
            <person name="Biernat P."/>
            <person name="Pawlowska J."/>
        </authorList>
    </citation>
    <scope>NUCLEOTIDE SEQUENCE</scope>
    <source>
        <strain evidence="5">WA0000067209</strain>
    </source>
</reference>
<evidence type="ECO:0000313" key="5">
    <source>
        <dbReference type="EMBL" id="KAG2184463.1"/>
    </source>
</evidence>
<evidence type="ECO:0000256" key="3">
    <source>
        <dbReference type="PROSITE-ProRule" id="PRU00023"/>
    </source>
</evidence>
<dbReference type="InterPro" id="IPR036770">
    <property type="entry name" value="Ankyrin_rpt-contain_sf"/>
</dbReference>
<dbReference type="Pfam" id="PF12796">
    <property type="entry name" value="Ank_2"/>
    <property type="match status" value="2"/>
</dbReference>
<dbReference type="OrthoDB" id="194358at2759"/>
<feature type="compositionally biased region" description="Polar residues" evidence="4">
    <location>
        <begin position="267"/>
        <end position="277"/>
    </location>
</feature>
<dbReference type="GO" id="GO:0000976">
    <property type="term" value="F:transcription cis-regulatory region binding"/>
    <property type="evidence" value="ECO:0007669"/>
    <property type="project" value="TreeGrafter"/>
</dbReference>
<dbReference type="EMBL" id="JAEPQZ010000002">
    <property type="protein sequence ID" value="KAG2184463.1"/>
    <property type="molecule type" value="Genomic_DNA"/>
</dbReference>
<gene>
    <name evidence="5" type="ORF">INT43_000372</name>
</gene>
<dbReference type="AlphaFoldDB" id="A0A8H7ULS7"/>
<sequence>MIRSKDASVKPSIIPTASSNTINNIDTRKPPQSNHSLGLHSAAATGNIGLVKFALDHGAPIDSVVNGFMPLQMACISDNNIAVVQYLIDRGADVNLQRWSKKHSSDKSLAVAGATGSTALHVAAANGCTKVVELLLRNDAMVEIRDKYGSTPLSVAAAKNHTEIVNILETFRVFQTGTELQNCQSLYSELQKTPRKTHPANRLRRPSLPTELDGSDSTVRSTSVDNTPSRHSVHLSRMDDEYFGSHITTETLNTPRTPTLPPTGDTSPSLEESNASDEIQHFDTPPSSWEDNHEDRAISEKDSIIYSSSCSFEPETYVESLERRAYGSISDDFFARQIRPHAECSASDGNYEQQRASLDYYRPPDTRPSLSRSSSDAGRLRTTALMNSMAVNGSTANIDDDFAPRPSLVLDDGPEAEALRRFQEKEVKKAWWGGFGGRKSIDVVGRRSIDHTMPPPSPTRKSIDFRPSLDGLSSLAKKSMDGLSRRSNDCANFEGSDWEIDVPPSHRKQRSNSFLSRFWS</sequence>
<dbReference type="PANTHER" id="PTHR24193:SF121">
    <property type="entry name" value="ADA2A-CONTAINING COMPLEX COMPONENT 3, ISOFORM D"/>
    <property type="match status" value="1"/>
</dbReference>
<feature type="compositionally biased region" description="Low complexity" evidence="4">
    <location>
        <begin position="248"/>
        <end position="266"/>
    </location>
</feature>
<accession>A0A8H7ULS7</accession>
<feature type="region of interest" description="Disordered" evidence="4">
    <location>
        <begin position="190"/>
        <end position="232"/>
    </location>
</feature>
<feature type="repeat" description="ANK" evidence="3">
    <location>
        <begin position="34"/>
        <end position="66"/>
    </location>
</feature>
<name>A0A8H7ULS7_MORIS</name>
<feature type="compositionally biased region" description="Polar residues" evidence="4">
    <location>
        <begin position="15"/>
        <end position="36"/>
    </location>
</feature>